<feature type="region of interest" description="Disordered" evidence="1">
    <location>
        <begin position="409"/>
        <end position="455"/>
    </location>
</feature>
<evidence type="ECO:0000313" key="3">
    <source>
        <dbReference type="Proteomes" id="UP000281549"/>
    </source>
</evidence>
<feature type="non-terminal residue" evidence="2">
    <location>
        <position position="455"/>
    </location>
</feature>
<reference evidence="3" key="1">
    <citation type="journal article" date="2018" name="Nat. Microbiol.">
        <title>Leveraging single-cell genomics to expand the fungal tree of life.</title>
        <authorList>
            <person name="Ahrendt S.R."/>
            <person name="Quandt C.A."/>
            <person name="Ciobanu D."/>
            <person name="Clum A."/>
            <person name="Salamov A."/>
            <person name="Andreopoulos B."/>
            <person name="Cheng J.F."/>
            <person name="Woyke T."/>
            <person name="Pelin A."/>
            <person name="Henrissat B."/>
            <person name="Reynolds N.K."/>
            <person name="Benny G.L."/>
            <person name="Smith M.E."/>
            <person name="James T.Y."/>
            <person name="Grigoriev I.V."/>
        </authorList>
    </citation>
    <scope>NUCLEOTIDE SEQUENCE [LARGE SCALE GENOMIC DNA]</scope>
    <source>
        <strain evidence="3">CSF55</strain>
    </source>
</reference>
<feature type="compositionally biased region" description="Acidic residues" evidence="1">
    <location>
        <begin position="416"/>
        <end position="447"/>
    </location>
</feature>
<feature type="region of interest" description="Disordered" evidence="1">
    <location>
        <begin position="321"/>
        <end position="358"/>
    </location>
</feature>
<accession>A0A4P9YAQ3</accession>
<dbReference type="Proteomes" id="UP000281549">
    <property type="component" value="Unassembled WGS sequence"/>
</dbReference>
<name>A0A4P9YAQ3_ROZAC</name>
<evidence type="ECO:0000256" key="1">
    <source>
        <dbReference type="SAM" id="MobiDB-lite"/>
    </source>
</evidence>
<gene>
    <name evidence="2" type="ORF">ROZALSC1DRAFT_25551</name>
</gene>
<organism evidence="2 3">
    <name type="scientific">Rozella allomycis (strain CSF55)</name>
    <dbReference type="NCBI Taxonomy" id="988480"/>
    <lineage>
        <taxon>Eukaryota</taxon>
        <taxon>Fungi</taxon>
        <taxon>Fungi incertae sedis</taxon>
        <taxon>Cryptomycota</taxon>
        <taxon>Cryptomycota incertae sedis</taxon>
        <taxon>Rozella</taxon>
    </lineage>
</organism>
<feature type="non-terminal residue" evidence="2">
    <location>
        <position position="1"/>
    </location>
</feature>
<protein>
    <submittedName>
        <fullName evidence="2">Uncharacterized protein</fullName>
    </submittedName>
</protein>
<proteinExistence type="predicted"/>
<feature type="compositionally biased region" description="Polar residues" evidence="1">
    <location>
        <begin position="327"/>
        <end position="358"/>
    </location>
</feature>
<feature type="region of interest" description="Disordered" evidence="1">
    <location>
        <begin position="55"/>
        <end position="99"/>
    </location>
</feature>
<dbReference type="AlphaFoldDB" id="A0A4P9YAQ3"/>
<sequence length="455" mass="49887">DASDAKESPVDVSDEKEVLNESPVNLSDEIEDLNECVVNVSDEKEPLVEALNESAVVASDEEEPLVEASSESPVNVSDEKESLAEALNESAVDVSEEKEPLVEALNESAVVASDEKEPLVEALNESAVDLDDEKETEIKVDETQTISEDIIESNSKIVTETVVPKVPSDQEIEKNLDQIENDSVFDDGINEVMRDSVDIEIENILNGKYGVKVEELTEVDQRVPSVHEADIVDYNNEVERVETFKNLLIDLINRNRPDGDLELELANIMSQRSSSPVESTKDTLKTLLIDLINQPISEEDLEMELANLIIHRISSFSSVDLNPPRRLSTSSAPVSGINYHQPTRNIAPVQSGSDFVDNSMSNIVDDILPEESSSGPSSQVNEDITTNQVNEGIALEVVANATAVAVQNDTTNQEANNEEVNNEEANNEETNNEETNNEETNNEEANNEEANNGSV</sequence>
<feature type="compositionally biased region" description="Basic and acidic residues" evidence="1">
    <location>
        <begin position="1"/>
        <end position="19"/>
    </location>
</feature>
<dbReference type="EMBL" id="ML006848">
    <property type="protein sequence ID" value="RKP16198.1"/>
    <property type="molecule type" value="Genomic_DNA"/>
</dbReference>
<feature type="region of interest" description="Disordered" evidence="1">
    <location>
        <begin position="1"/>
        <end position="23"/>
    </location>
</feature>
<evidence type="ECO:0000313" key="2">
    <source>
        <dbReference type="EMBL" id="RKP16198.1"/>
    </source>
</evidence>